<evidence type="ECO:0000313" key="1">
    <source>
        <dbReference type="EMBL" id="KII61245.1"/>
    </source>
</evidence>
<reference evidence="1 2" key="1">
    <citation type="journal article" date="2014" name="Genome Biol. Evol.">
        <title>The genome of the myxosporean Thelohanellus kitauei shows adaptations to nutrient acquisition within its fish host.</title>
        <authorList>
            <person name="Yang Y."/>
            <person name="Xiong J."/>
            <person name="Zhou Z."/>
            <person name="Huo F."/>
            <person name="Miao W."/>
            <person name="Ran C."/>
            <person name="Liu Y."/>
            <person name="Zhang J."/>
            <person name="Feng J."/>
            <person name="Wang M."/>
            <person name="Wang M."/>
            <person name="Wang L."/>
            <person name="Yao B."/>
        </authorList>
    </citation>
    <scope>NUCLEOTIDE SEQUENCE [LARGE SCALE GENOMIC DNA]</scope>
    <source>
        <strain evidence="1">Wuqing</strain>
    </source>
</reference>
<sequence length="108" mass="12847">MRESMIFYLLLPLQNFANSFEILNDPVDLKQFNLTHEKMDFIVKLSLEFDVLEEFFLFNNIVVTEIEIAKYRHCLNQRNQCNTIQLDATAYLTNALNTILFIYQLLFT</sequence>
<accession>A0A0C2M2F3</accession>
<dbReference type="AlphaFoldDB" id="A0A0C2M2F3"/>
<name>A0A0C2M2F3_THEKT</name>
<comment type="caution">
    <text evidence="1">The sequence shown here is derived from an EMBL/GenBank/DDBJ whole genome shotgun (WGS) entry which is preliminary data.</text>
</comment>
<keyword evidence="2" id="KW-1185">Reference proteome</keyword>
<organism evidence="1 2">
    <name type="scientific">Thelohanellus kitauei</name>
    <name type="common">Myxosporean</name>
    <dbReference type="NCBI Taxonomy" id="669202"/>
    <lineage>
        <taxon>Eukaryota</taxon>
        <taxon>Metazoa</taxon>
        <taxon>Cnidaria</taxon>
        <taxon>Myxozoa</taxon>
        <taxon>Myxosporea</taxon>
        <taxon>Bivalvulida</taxon>
        <taxon>Platysporina</taxon>
        <taxon>Myxobolidae</taxon>
        <taxon>Thelohanellus</taxon>
    </lineage>
</organism>
<proteinExistence type="predicted"/>
<gene>
    <name evidence="1" type="ORF">RF11_09863</name>
</gene>
<protein>
    <submittedName>
        <fullName evidence="1">Uncharacterized protein</fullName>
    </submittedName>
</protein>
<evidence type="ECO:0000313" key="2">
    <source>
        <dbReference type="Proteomes" id="UP000031668"/>
    </source>
</evidence>
<dbReference type="EMBL" id="JWZT01005365">
    <property type="protein sequence ID" value="KII61245.1"/>
    <property type="molecule type" value="Genomic_DNA"/>
</dbReference>
<dbReference type="Proteomes" id="UP000031668">
    <property type="component" value="Unassembled WGS sequence"/>
</dbReference>